<keyword evidence="1" id="KW-0732">Signal</keyword>
<evidence type="ECO:0000313" key="3">
    <source>
        <dbReference type="EMBL" id="KAG9193234.1"/>
    </source>
</evidence>
<sequence length="308" mass="32848">MMFRSSWCAAIALAACRLASAQTTTTAAASFTPQSSAQTLAPSSNLPAFEVDVLFPRANETYNSTSSLPIVFAFQNFTAAAELGPFQFMWVIMPYHSIEKPIPGGVFEDSWIKSFTLHNVSTFTKPDGSAYVLTNYTNPKEWDHGPNYGGTAYALQWYIQWDAINIQCDHPRPAITPSIGSELLFTLLPASPGEWIAPNPSALGNVTDNCGQLGTFAIIHASDTDVCSLDQLLLEKNGDPCAIKPDGPMVSSMSSTVESLSASQSLATTTPTTTESPATSNAAIAIGAPLQLAIAAALVLGGWEFWLL</sequence>
<dbReference type="EMBL" id="JAANER010000002">
    <property type="protein sequence ID" value="KAG9193234.1"/>
    <property type="molecule type" value="Genomic_DNA"/>
</dbReference>
<keyword evidence="4" id="KW-1185">Reference proteome</keyword>
<accession>A0AAD4IET4</accession>
<dbReference type="Pfam" id="PF23584">
    <property type="entry name" value="DUF7136"/>
    <property type="match status" value="1"/>
</dbReference>
<protein>
    <recommendedName>
        <fullName evidence="2">DUF7136 domain-containing protein</fullName>
    </recommendedName>
</protein>
<feature type="chain" id="PRO_5042225735" description="DUF7136 domain-containing protein" evidence="1">
    <location>
        <begin position="22"/>
        <end position="308"/>
    </location>
</feature>
<evidence type="ECO:0000259" key="2">
    <source>
        <dbReference type="Pfam" id="PF23584"/>
    </source>
</evidence>
<dbReference type="AlphaFoldDB" id="A0AAD4IET4"/>
<feature type="domain" description="DUF7136" evidence="2">
    <location>
        <begin position="48"/>
        <end position="264"/>
    </location>
</feature>
<evidence type="ECO:0000313" key="4">
    <source>
        <dbReference type="Proteomes" id="UP001199106"/>
    </source>
</evidence>
<dbReference type="PROSITE" id="PS51257">
    <property type="entry name" value="PROKAR_LIPOPROTEIN"/>
    <property type="match status" value="1"/>
</dbReference>
<dbReference type="InterPro" id="IPR055560">
    <property type="entry name" value="DUF7136"/>
</dbReference>
<organism evidence="3 4">
    <name type="scientific">Alternaria panax</name>
    <dbReference type="NCBI Taxonomy" id="48097"/>
    <lineage>
        <taxon>Eukaryota</taxon>
        <taxon>Fungi</taxon>
        <taxon>Dikarya</taxon>
        <taxon>Ascomycota</taxon>
        <taxon>Pezizomycotina</taxon>
        <taxon>Dothideomycetes</taxon>
        <taxon>Pleosporomycetidae</taxon>
        <taxon>Pleosporales</taxon>
        <taxon>Pleosporineae</taxon>
        <taxon>Pleosporaceae</taxon>
        <taxon>Alternaria</taxon>
        <taxon>Alternaria sect. Panax</taxon>
    </lineage>
</organism>
<name>A0AAD4IET4_9PLEO</name>
<gene>
    <name evidence="3" type="ORF">G6011_03269</name>
</gene>
<feature type="signal peptide" evidence="1">
    <location>
        <begin position="1"/>
        <end position="21"/>
    </location>
</feature>
<dbReference type="Proteomes" id="UP001199106">
    <property type="component" value="Unassembled WGS sequence"/>
</dbReference>
<proteinExistence type="predicted"/>
<reference evidence="3" key="1">
    <citation type="submission" date="2021-07" db="EMBL/GenBank/DDBJ databases">
        <title>Genome Resource of American Ginseng Black Spot Pathogen Alternaria panax.</title>
        <authorList>
            <person name="Qiu C."/>
            <person name="Wang W."/>
            <person name="Liu Z."/>
        </authorList>
    </citation>
    <scope>NUCLEOTIDE SEQUENCE</scope>
    <source>
        <strain evidence="3">BNCC115425</strain>
    </source>
</reference>
<evidence type="ECO:0000256" key="1">
    <source>
        <dbReference type="SAM" id="SignalP"/>
    </source>
</evidence>
<comment type="caution">
    <text evidence="3">The sequence shown here is derived from an EMBL/GenBank/DDBJ whole genome shotgun (WGS) entry which is preliminary data.</text>
</comment>